<dbReference type="GO" id="GO:0046872">
    <property type="term" value="F:metal ion binding"/>
    <property type="evidence" value="ECO:0007669"/>
    <property type="project" value="UniProtKB-KW"/>
</dbReference>
<dbReference type="Pfam" id="PF00034">
    <property type="entry name" value="Cytochrom_C"/>
    <property type="match status" value="1"/>
</dbReference>
<gene>
    <name evidence="7" type="ORF">KCG56_01415</name>
</gene>
<dbReference type="EMBL" id="CP073116">
    <property type="protein sequence ID" value="UTG72170.1"/>
    <property type="molecule type" value="Genomic_DNA"/>
</dbReference>
<dbReference type="AlphaFoldDB" id="A0A9X9N3P8"/>
<dbReference type="InterPro" id="IPR036909">
    <property type="entry name" value="Cyt_c-like_dom_sf"/>
</dbReference>
<keyword evidence="2 4" id="KW-0479">Metal-binding</keyword>
<dbReference type="GO" id="GO:0009055">
    <property type="term" value="F:electron transfer activity"/>
    <property type="evidence" value="ECO:0007669"/>
    <property type="project" value="InterPro"/>
</dbReference>
<organism evidence="7 8">
    <name type="scientific">Neisseria subflava</name>
    <dbReference type="NCBI Taxonomy" id="28449"/>
    <lineage>
        <taxon>Bacteria</taxon>
        <taxon>Pseudomonadati</taxon>
        <taxon>Pseudomonadota</taxon>
        <taxon>Betaproteobacteria</taxon>
        <taxon>Neisseriales</taxon>
        <taxon>Neisseriaceae</taxon>
        <taxon>Neisseria</taxon>
    </lineage>
</organism>
<name>A0A9X9N3P8_NEISU</name>
<dbReference type="RefSeq" id="WP_254321661.1">
    <property type="nucleotide sequence ID" value="NZ_CP073116.1"/>
</dbReference>
<dbReference type="Gene3D" id="1.10.760.10">
    <property type="entry name" value="Cytochrome c-like domain"/>
    <property type="match status" value="1"/>
</dbReference>
<reference evidence="7" key="1">
    <citation type="submission" date="2021-04" db="EMBL/GenBank/DDBJ databases">
        <title>Characterizing Neisseria spp. as novel respiratory pathobionts in bronchiectasis.</title>
        <authorList>
            <person name="Li L."/>
            <person name="Mac Aogain M."/>
            <person name="Xu T."/>
            <person name="Jaggi T.K."/>
            <person name="Chan L.Y."/>
            <person name="Keir H.R."/>
            <person name="Dicker A.J."/>
            <person name="Qu J."/>
            <person name="Liu Y."/>
            <person name="Chen H.S."/>
            <person name="Koh M.S."/>
            <person name="Ong T.H."/>
            <person name="Lim A.Y.H."/>
            <person name="Abisheganaden J."/>
            <person name="Low T.B."/>
            <person name="Oliver B.G."/>
            <person name="Tan N.S."/>
            <person name="Fang M."/>
            <person name="Chalmers J.D."/>
            <person name="Chotirmall S.H."/>
        </authorList>
    </citation>
    <scope>NUCLEOTIDE SEQUENCE</scope>
    <source>
        <strain evidence="7">TT0073</strain>
    </source>
</reference>
<feature type="domain" description="Cytochrome c" evidence="6">
    <location>
        <begin position="25"/>
        <end position="113"/>
    </location>
</feature>
<dbReference type="PANTHER" id="PTHR35008">
    <property type="entry name" value="BLL4482 PROTEIN-RELATED"/>
    <property type="match status" value="1"/>
</dbReference>
<dbReference type="InterPro" id="IPR009056">
    <property type="entry name" value="Cyt_c-like_dom"/>
</dbReference>
<sequence length="137" mass="14463">MTALRPILLLLTALSLPTAFAADAALMSKGQKIYETNCAACHGKKGEGRGAMFPPLFQSDYINKKPQVLLQSMTKGINGPIKVNGKSYNGFMPSTAINDADVAAVATYIMNAFNNGGGTITEADVKKSHGKNKTSLP</sequence>
<accession>A0A9X9N3P8</accession>
<dbReference type="Proteomes" id="UP001057305">
    <property type="component" value="Chromosome"/>
</dbReference>
<evidence type="ECO:0000259" key="6">
    <source>
        <dbReference type="PROSITE" id="PS51007"/>
    </source>
</evidence>
<proteinExistence type="predicted"/>
<evidence type="ECO:0000256" key="1">
    <source>
        <dbReference type="ARBA" id="ARBA00022617"/>
    </source>
</evidence>
<evidence type="ECO:0000313" key="8">
    <source>
        <dbReference type="Proteomes" id="UP001057305"/>
    </source>
</evidence>
<dbReference type="SUPFAM" id="SSF46626">
    <property type="entry name" value="Cytochrome c"/>
    <property type="match status" value="1"/>
</dbReference>
<dbReference type="GO" id="GO:0020037">
    <property type="term" value="F:heme binding"/>
    <property type="evidence" value="ECO:0007669"/>
    <property type="project" value="InterPro"/>
</dbReference>
<dbReference type="PROSITE" id="PS51007">
    <property type="entry name" value="CYTC"/>
    <property type="match status" value="1"/>
</dbReference>
<evidence type="ECO:0000256" key="2">
    <source>
        <dbReference type="ARBA" id="ARBA00022723"/>
    </source>
</evidence>
<dbReference type="PANTHER" id="PTHR35008:SF8">
    <property type="entry name" value="ALCOHOL DEHYDROGENASE CYTOCHROME C SUBUNIT"/>
    <property type="match status" value="1"/>
</dbReference>
<keyword evidence="3 4" id="KW-0408">Iron</keyword>
<evidence type="ECO:0000256" key="3">
    <source>
        <dbReference type="ARBA" id="ARBA00023004"/>
    </source>
</evidence>
<evidence type="ECO:0000256" key="5">
    <source>
        <dbReference type="SAM" id="SignalP"/>
    </source>
</evidence>
<dbReference type="InterPro" id="IPR051459">
    <property type="entry name" value="Cytochrome_c-type_DH"/>
</dbReference>
<protein>
    <submittedName>
        <fullName evidence="7">Cytochrome c</fullName>
    </submittedName>
</protein>
<feature type="signal peptide" evidence="5">
    <location>
        <begin position="1"/>
        <end position="21"/>
    </location>
</feature>
<evidence type="ECO:0000313" key="7">
    <source>
        <dbReference type="EMBL" id="UTG72170.1"/>
    </source>
</evidence>
<feature type="chain" id="PRO_5040897268" evidence="5">
    <location>
        <begin position="22"/>
        <end position="137"/>
    </location>
</feature>
<keyword evidence="5" id="KW-0732">Signal</keyword>
<keyword evidence="1 4" id="KW-0349">Heme</keyword>
<evidence type="ECO:0000256" key="4">
    <source>
        <dbReference type="PROSITE-ProRule" id="PRU00433"/>
    </source>
</evidence>